<gene>
    <name evidence="2" type="ORF">BO97DRAFT_444230</name>
</gene>
<accession>A0A395HUF9</accession>
<feature type="compositionally biased region" description="Polar residues" evidence="1">
    <location>
        <begin position="15"/>
        <end position="36"/>
    </location>
</feature>
<evidence type="ECO:0000256" key="1">
    <source>
        <dbReference type="SAM" id="MobiDB-lite"/>
    </source>
</evidence>
<feature type="region of interest" description="Disordered" evidence="1">
    <location>
        <begin position="1"/>
        <end position="72"/>
    </location>
</feature>
<dbReference type="VEuPathDB" id="FungiDB:BO97DRAFT_444230"/>
<name>A0A395HUF9_ASPHC</name>
<dbReference type="GeneID" id="37202726"/>
<evidence type="ECO:0000313" key="2">
    <source>
        <dbReference type="EMBL" id="RAL11025.1"/>
    </source>
</evidence>
<dbReference type="EMBL" id="KZ824291">
    <property type="protein sequence ID" value="RAL11025.1"/>
    <property type="molecule type" value="Genomic_DNA"/>
</dbReference>
<dbReference type="OrthoDB" id="2532734at2759"/>
<protein>
    <submittedName>
        <fullName evidence="2">Uncharacterized protein</fullName>
    </submittedName>
</protein>
<proteinExistence type="predicted"/>
<feature type="compositionally biased region" description="Basic and acidic residues" evidence="1">
    <location>
        <begin position="58"/>
        <end position="72"/>
    </location>
</feature>
<dbReference type="Proteomes" id="UP000248961">
    <property type="component" value="Unassembled WGS sequence"/>
</dbReference>
<keyword evidence="3" id="KW-1185">Reference proteome</keyword>
<organism evidence="2 3">
    <name type="scientific">Aspergillus homomorphus (strain CBS 101889)</name>
    <dbReference type="NCBI Taxonomy" id="1450537"/>
    <lineage>
        <taxon>Eukaryota</taxon>
        <taxon>Fungi</taxon>
        <taxon>Dikarya</taxon>
        <taxon>Ascomycota</taxon>
        <taxon>Pezizomycotina</taxon>
        <taxon>Eurotiomycetes</taxon>
        <taxon>Eurotiomycetidae</taxon>
        <taxon>Eurotiales</taxon>
        <taxon>Aspergillaceae</taxon>
        <taxon>Aspergillus</taxon>
        <taxon>Aspergillus subgen. Circumdati</taxon>
    </lineage>
</organism>
<sequence length="72" mass="7853">MPVIPSEPASFPAAQGSNNDNPSNSSAQKEPSQGTKKPSEDDYMRKGPVIMDNLPPKATKEEIEARKKELNQ</sequence>
<reference evidence="2 3" key="1">
    <citation type="submission" date="2018-02" db="EMBL/GenBank/DDBJ databases">
        <title>The genomes of Aspergillus section Nigri reveals drivers in fungal speciation.</title>
        <authorList>
            <consortium name="DOE Joint Genome Institute"/>
            <person name="Vesth T.C."/>
            <person name="Nybo J."/>
            <person name="Theobald S."/>
            <person name="Brandl J."/>
            <person name="Frisvad J.C."/>
            <person name="Nielsen K.F."/>
            <person name="Lyhne E.K."/>
            <person name="Kogle M.E."/>
            <person name="Kuo A."/>
            <person name="Riley R."/>
            <person name="Clum A."/>
            <person name="Nolan M."/>
            <person name="Lipzen A."/>
            <person name="Salamov A."/>
            <person name="Henrissat B."/>
            <person name="Wiebenga A."/>
            <person name="De vries R.P."/>
            <person name="Grigoriev I.V."/>
            <person name="Mortensen U.H."/>
            <person name="Andersen M.R."/>
            <person name="Baker S.E."/>
        </authorList>
    </citation>
    <scope>NUCLEOTIDE SEQUENCE [LARGE SCALE GENOMIC DNA]</scope>
    <source>
        <strain evidence="2 3">CBS 101889</strain>
    </source>
</reference>
<evidence type="ECO:0000313" key="3">
    <source>
        <dbReference type="Proteomes" id="UP000248961"/>
    </source>
</evidence>
<dbReference type="AlphaFoldDB" id="A0A395HUF9"/>
<dbReference type="RefSeq" id="XP_025550179.1">
    <property type="nucleotide sequence ID" value="XM_025698437.1"/>
</dbReference>